<comment type="caution">
    <text evidence="1">The sequence shown here is derived from an EMBL/GenBank/DDBJ whole genome shotgun (WGS) entry which is preliminary data.</text>
</comment>
<protein>
    <submittedName>
        <fullName evidence="1">Uncharacterized protein</fullName>
    </submittedName>
</protein>
<organism evidence="1">
    <name type="scientific">Ophidiomyces ophidiicola</name>
    <dbReference type="NCBI Taxonomy" id="1387563"/>
    <lineage>
        <taxon>Eukaryota</taxon>
        <taxon>Fungi</taxon>
        <taxon>Dikarya</taxon>
        <taxon>Ascomycota</taxon>
        <taxon>Pezizomycotina</taxon>
        <taxon>Eurotiomycetes</taxon>
        <taxon>Eurotiomycetidae</taxon>
        <taxon>Onygenales</taxon>
        <taxon>Onygenaceae</taxon>
        <taxon>Ophidiomyces</taxon>
    </lineage>
</organism>
<name>A0ACB8V5S7_9EURO</name>
<accession>A0ACB8V5S7</accession>
<reference evidence="1" key="1">
    <citation type="journal article" date="2022" name="bioRxiv">
        <title>Population genetic analysis of Ophidiomyces ophidiicola, the causative agent of snake fungal disease, indicates recent introductions to the USA.</title>
        <authorList>
            <person name="Ladner J.T."/>
            <person name="Palmer J.M."/>
            <person name="Ettinger C.L."/>
            <person name="Stajich J.E."/>
            <person name="Farrell T.M."/>
            <person name="Glorioso B.M."/>
            <person name="Lawson B."/>
            <person name="Price S.J."/>
            <person name="Stengle A.G."/>
            <person name="Grear D.A."/>
            <person name="Lorch J.M."/>
        </authorList>
    </citation>
    <scope>NUCLEOTIDE SEQUENCE</scope>
    <source>
        <strain evidence="1">NWHC 24266-5</strain>
    </source>
</reference>
<dbReference type="EMBL" id="JALBCA010000002">
    <property type="protein sequence ID" value="KAI2393435.1"/>
    <property type="molecule type" value="Genomic_DNA"/>
</dbReference>
<gene>
    <name evidence="1" type="ORF">LOY88_000033</name>
</gene>
<proteinExistence type="predicted"/>
<evidence type="ECO:0000313" key="1">
    <source>
        <dbReference type="EMBL" id="KAI2393435.1"/>
    </source>
</evidence>
<sequence>MTSSECFLNSQSPWNISPPPKAPSRTLQSNRVYGRRKLASAKAVLEKEDSASKKVKNQGIMEKTTDKLVDDLRETLAAINLEDACSKSTAYPEVKVVIKQRKSQAKQSSEEDGRPKSSPSSNIARKSSPESPMKPLVKACRPVRTRQKRKQKSPLKAPSIPLEDVINDYARPILREAIASKTVQDFNSWADRAAEMFDVEKIAEGSYGEVYQLHVRRENAKRDISKLKIEKLKEYDNGVFKIVPLRARTGPGSKKFTSIPEVVAEVQMLKLLDAIPGFARYRDVHVVQGRFPASYQAAWTRYSQTRDDCYNPDPSKKKSYPDTQLWAILEMDNAGSELEKFDCSSIFQIYDIFWGVALALARAEQFAAFEHRDLHLGNICIKSAKEELPNRPIAKNSTGFGLSGLESTIIDYSLSRADILLGGTSNDCNVAWSDLDKKQLFDAIGRDDDERLLRDTYRLMRAEVYENRDSAKSQGERWKGFNPRTNLIWLSFLLTMLLTKGQARGILPASRQALTPRCVNNTTIYNSKLRGKEAAKSKATPKYELLELDFQRELLDRLQTVLDILEPENLEEEGELLHCTGSLVAFAIGSQWLAESDFLC</sequence>